<dbReference type="EMBL" id="PDJD01000001">
    <property type="protein sequence ID" value="PFG21110.1"/>
    <property type="molecule type" value="Genomic_DNA"/>
</dbReference>
<dbReference type="Gene3D" id="3.30.70.1880">
    <property type="entry name" value="Protein of unknown function DUF881"/>
    <property type="match status" value="1"/>
</dbReference>
<dbReference type="PANTHER" id="PTHR37313:SF4">
    <property type="entry name" value="CONSERVED MEMBRANE PROTEIN-RELATED"/>
    <property type="match status" value="1"/>
</dbReference>
<dbReference type="Proteomes" id="UP000224915">
    <property type="component" value="Unassembled WGS sequence"/>
</dbReference>
<sequence>MPQESDTEEARGPDAPDRRRPSFAVAGVALLAGMLFATSATVFAQEDDDRAGNLRDLVAEENERLLDLGVEVEELRADVARLEGDAPESSVGADEKELFAVGAEPVAGQGVRVTLTDAPAGTAADDYNDLVVHQQDIQAVVNALWRGGAEAMSIQGQRVVSTTAVRCIGNVLLLHEATYSPPYYIEAIGDQEALEEALAQDASIRLYQEYVERFGLGYAVERDDLTLAAYTGGRSLSYATPLEASA</sequence>
<protein>
    <submittedName>
        <fullName evidence="5">Uncharacterized protein YlxW (UPF0749 family)</fullName>
    </submittedName>
</protein>
<keyword evidence="4" id="KW-1133">Transmembrane helix</keyword>
<reference evidence="5 6" key="1">
    <citation type="submission" date="2017-10" db="EMBL/GenBank/DDBJ databases">
        <title>Sequencing the genomes of 1000 actinobacteria strains.</title>
        <authorList>
            <person name="Klenk H.-P."/>
        </authorList>
    </citation>
    <scope>NUCLEOTIDE SEQUENCE [LARGE SCALE GENOMIC DNA]</scope>
    <source>
        <strain evidence="5 6">DSM 21801</strain>
    </source>
</reference>
<gene>
    <name evidence="5" type="ORF">ATL40_2730</name>
</gene>
<evidence type="ECO:0000313" key="5">
    <source>
        <dbReference type="EMBL" id="PFG21110.1"/>
    </source>
</evidence>
<feature type="coiled-coil region" evidence="2">
    <location>
        <begin position="58"/>
        <end position="85"/>
    </location>
</feature>
<accession>A0A2A9D5H2</accession>
<evidence type="ECO:0000256" key="2">
    <source>
        <dbReference type="SAM" id="Coils"/>
    </source>
</evidence>
<proteinExistence type="inferred from homology"/>
<evidence type="ECO:0000256" key="1">
    <source>
        <dbReference type="ARBA" id="ARBA00009108"/>
    </source>
</evidence>
<dbReference type="RefSeq" id="WP_211283129.1">
    <property type="nucleotide sequence ID" value="NZ_PDJD01000001.1"/>
</dbReference>
<evidence type="ECO:0000256" key="4">
    <source>
        <dbReference type="SAM" id="Phobius"/>
    </source>
</evidence>
<comment type="caution">
    <text evidence="5">The sequence shown here is derived from an EMBL/GenBank/DDBJ whole genome shotgun (WGS) entry which is preliminary data.</text>
</comment>
<name>A0A2A9D5H2_9MICO</name>
<keyword evidence="4" id="KW-0812">Transmembrane</keyword>
<evidence type="ECO:0000313" key="6">
    <source>
        <dbReference type="Proteomes" id="UP000224915"/>
    </source>
</evidence>
<keyword evidence="2" id="KW-0175">Coiled coil</keyword>
<keyword evidence="4" id="KW-0472">Membrane</keyword>
<dbReference type="PANTHER" id="PTHR37313">
    <property type="entry name" value="UPF0749 PROTEIN RV1825"/>
    <property type="match status" value="1"/>
</dbReference>
<keyword evidence="6" id="KW-1185">Reference proteome</keyword>
<feature type="region of interest" description="Disordered" evidence="3">
    <location>
        <begin position="1"/>
        <end position="20"/>
    </location>
</feature>
<dbReference type="Pfam" id="PF05949">
    <property type="entry name" value="DUF881"/>
    <property type="match status" value="1"/>
</dbReference>
<dbReference type="GO" id="GO:0005886">
    <property type="term" value="C:plasma membrane"/>
    <property type="evidence" value="ECO:0007669"/>
    <property type="project" value="TreeGrafter"/>
</dbReference>
<feature type="transmembrane region" description="Helical" evidence="4">
    <location>
        <begin position="23"/>
        <end position="44"/>
    </location>
</feature>
<comment type="similarity">
    <text evidence="1">Belongs to the UPF0749 family.</text>
</comment>
<dbReference type="AlphaFoldDB" id="A0A2A9D5H2"/>
<evidence type="ECO:0000256" key="3">
    <source>
        <dbReference type="SAM" id="MobiDB-lite"/>
    </source>
</evidence>
<feature type="compositionally biased region" description="Basic and acidic residues" evidence="3">
    <location>
        <begin position="8"/>
        <end position="20"/>
    </location>
</feature>
<dbReference type="InterPro" id="IPR010273">
    <property type="entry name" value="DUF881"/>
</dbReference>
<organism evidence="5 6">
    <name type="scientific">Serinibacter salmoneus</name>
    <dbReference type="NCBI Taxonomy" id="556530"/>
    <lineage>
        <taxon>Bacteria</taxon>
        <taxon>Bacillati</taxon>
        <taxon>Actinomycetota</taxon>
        <taxon>Actinomycetes</taxon>
        <taxon>Micrococcales</taxon>
        <taxon>Beutenbergiaceae</taxon>
        <taxon>Serinibacter</taxon>
    </lineage>
</organism>